<dbReference type="Gene3D" id="1.10.3470.10">
    <property type="entry name" value="ABC transporter involved in vitamin B12 uptake, BtuC"/>
    <property type="match status" value="1"/>
</dbReference>
<dbReference type="SUPFAM" id="SSF81345">
    <property type="entry name" value="ABC transporter involved in vitamin B12 uptake, BtuC"/>
    <property type="match status" value="1"/>
</dbReference>
<comment type="similarity">
    <text evidence="2">Belongs to the binding-protein-dependent transport system permease family. FecCD subfamily.</text>
</comment>
<dbReference type="InterPro" id="IPR037294">
    <property type="entry name" value="ABC_BtuC-like"/>
</dbReference>
<feature type="transmembrane region" description="Helical" evidence="8">
    <location>
        <begin position="70"/>
        <end position="93"/>
    </location>
</feature>
<feature type="transmembrane region" description="Helical" evidence="8">
    <location>
        <begin position="105"/>
        <end position="125"/>
    </location>
</feature>
<accession>A0A250IAR9</accession>
<feature type="transmembrane region" description="Helical" evidence="8">
    <location>
        <begin position="322"/>
        <end position="341"/>
    </location>
</feature>
<feature type="transmembrane region" description="Helical" evidence="8">
    <location>
        <begin position="254"/>
        <end position="282"/>
    </location>
</feature>
<evidence type="ECO:0000256" key="7">
    <source>
        <dbReference type="ARBA" id="ARBA00023136"/>
    </source>
</evidence>
<feature type="transmembrane region" description="Helical" evidence="8">
    <location>
        <begin position="131"/>
        <end position="152"/>
    </location>
</feature>
<evidence type="ECO:0000256" key="5">
    <source>
        <dbReference type="ARBA" id="ARBA00022692"/>
    </source>
</evidence>
<feature type="transmembrane region" description="Helical" evidence="8">
    <location>
        <begin position="164"/>
        <end position="184"/>
    </location>
</feature>
<keyword evidence="5 8" id="KW-0812">Transmembrane</keyword>
<gene>
    <name evidence="9" type="ORF">MEBOL_001673</name>
</gene>
<evidence type="ECO:0000256" key="4">
    <source>
        <dbReference type="ARBA" id="ARBA00022475"/>
    </source>
</evidence>
<evidence type="ECO:0000256" key="6">
    <source>
        <dbReference type="ARBA" id="ARBA00022989"/>
    </source>
</evidence>
<dbReference type="RefSeq" id="WP_095976927.1">
    <property type="nucleotide sequence ID" value="NZ_CP022163.1"/>
</dbReference>
<dbReference type="EMBL" id="CP022163">
    <property type="protein sequence ID" value="ATB28227.1"/>
    <property type="molecule type" value="Genomic_DNA"/>
</dbReference>
<dbReference type="Proteomes" id="UP000217289">
    <property type="component" value="Chromosome"/>
</dbReference>
<evidence type="ECO:0000256" key="3">
    <source>
        <dbReference type="ARBA" id="ARBA00022448"/>
    </source>
</evidence>
<dbReference type="AlphaFoldDB" id="A0A250IAR9"/>
<keyword evidence="3" id="KW-0813">Transport</keyword>
<evidence type="ECO:0000256" key="1">
    <source>
        <dbReference type="ARBA" id="ARBA00004651"/>
    </source>
</evidence>
<dbReference type="PANTHER" id="PTHR30472">
    <property type="entry name" value="FERRIC ENTEROBACTIN TRANSPORT SYSTEM PERMEASE PROTEIN"/>
    <property type="match status" value="1"/>
</dbReference>
<dbReference type="GO" id="GO:0033214">
    <property type="term" value="P:siderophore-iron import into cell"/>
    <property type="evidence" value="ECO:0007669"/>
    <property type="project" value="TreeGrafter"/>
</dbReference>
<dbReference type="FunFam" id="1.10.3470.10:FF:000001">
    <property type="entry name" value="Vitamin B12 ABC transporter permease BtuC"/>
    <property type="match status" value="1"/>
</dbReference>
<protein>
    <submittedName>
        <fullName evidence="9">Transport system permease protein</fullName>
    </submittedName>
</protein>
<name>A0A250IAR9_9BACT</name>
<sequence length="349" mass="36240">MPGFHAPAFWGRRTRGLLVLVPLLLACVIASLGTGAVSISPTQVISILFEQVGLPRLTDFTPQQAAVLQAIRLPRVCMGVLVGAALAVAGAALQGLLRNPLADPGLLGVSGGASVAVAAVTVFNLRVLGTFTVPVAAFLGSLMAILVVSSLAHENGRTNVAMMLLCGIAINALCVSCTGLFTYLSTDDQLRILAFWQLGSLAGATWTSVSALAPLVLVCVVGMTWLANPLNALLLGESNARHLGIPVERLKWTIISLVALGVGAAVAVSGMIGFIGLMVPHLVRLSLGSNHRALLPLSTLLGASLLVLSDLVARTVVIPSELPIGIVTSLAGAPFFLYLLLRQRRLHTP</sequence>
<proteinExistence type="inferred from homology"/>
<keyword evidence="10" id="KW-1185">Reference proteome</keyword>
<dbReference type="OrthoDB" id="9782305at2"/>
<organism evidence="9 10">
    <name type="scientific">Melittangium boletus DSM 14713</name>
    <dbReference type="NCBI Taxonomy" id="1294270"/>
    <lineage>
        <taxon>Bacteria</taxon>
        <taxon>Pseudomonadati</taxon>
        <taxon>Myxococcota</taxon>
        <taxon>Myxococcia</taxon>
        <taxon>Myxococcales</taxon>
        <taxon>Cystobacterineae</taxon>
        <taxon>Archangiaceae</taxon>
        <taxon>Melittangium</taxon>
    </lineage>
</organism>
<dbReference type="KEGG" id="mbd:MEBOL_001673"/>
<evidence type="ECO:0000256" key="8">
    <source>
        <dbReference type="SAM" id="Phobius"/>
    </source>
</evidence>
<evidence type="ECO:0000256" key="2">
    <source>
        <dbReference type="ARBA" id="ARBA00007935"/>
    </source>
</evidence>
<feature type="transmembrane region" description="Helical" evidence="8">
    <location>
        <begin position="215"/>
        <end position="234"/>
    </location>
</feature>
<keyword evidence="6 8" id="KW-1133">Transmembrane helix</keyword>
<dbReference type="CDD" id="cd06550">
    <property type="entry name" value="TM_ABC_iron-siderophores_like"/>
    <property type="match status" value="1"/>
</dbReference>
<reference evidence="9 10" key="1">
    <citation type="submission" date="2017-06" db="EMBL/GenBank/DDBJ databases">
        <authorList>
            <person name="Kim H.J."/>
            <person name="Triplett B.A."/>
        </authorList>
    </citation>
    <scope>NUCLEOTIDE SEQUENCE [LARGE SCALE GENOMIC DNA]</scope>
    <source>
        <strain evidence="9 10">DSM 14713</strain>
    </source>
</reference>
<dbReference type="PANTHER" id="PTHR30472:SF25">
    <property type="entry name" value="ABC TRANSPORTER PERMEASE PROTEIN MJ0876-RELATED"/>
    <property type="match status" value="1"/>
</dbReference>
<evidence type="ECO:0000313" key="9">
    <source>
        <dbReference type="EMBL" id="ATB28227.1"/>
    </source>
</evidence>
<keyword evidence="4" id="KW-1003">Cell membrane</keyword>
<dbReference type="InterPro" id="IPR000522">
    <property type="entry name" value="ABC_transptr_permease_BtuC"/>
</dbReference>
<keyword evidence="7 8" id="KW-0472">Membrane</keyword>
<dbReference type="Pfam" id="PF01032">
    <property type="entry name" value="FecCD"/>
    <property type="match status" value="1"/>
</dbReference>
<comment type="subcellular location">
    <subcellularLocation>
        <location evidence="1">Cell membrane</location>
        <topology evidence="1">Multi-pass membrane protein</topology>
    </subcellularLocation>
</comment>
<dbReference type="GO" id="GO:0022857">
    <property type="term" value="F:transmembrane transporter activity"/>
    <property type="evidence" value="ECO:0007669"/>
    <property type="project" value="InterPro"/>
</dbReference>
<evidence type="ECO:0000313" key="10">
    <source>
        <dbReference type="Proteomes" id="UP000217289"/>
    </source>
</evidence>
<dbReference type="GO" id="GO:0005886">
    <property type="term" value="C:plasma membrane"/>
    <property type="evidence" value="ECO:0007669"/>
    <property type="project" value="UniProtKB-SubCell"/>
</dbReference>